<gene>
    <name evidence="5" type="ORF">C7Y72_18445</name>
</gene>
<dbReference type="GO" id="GO:0004527">
    <property type="term" value="F:exonuclease activity"/>
    <property type="evidence" value="ECO:0007669"/>
    <property type="project" value="UniProtKB-KW"/>
</dbReference>
<feature type="region of interest" description="Disordered" evidence="2">
    <location>
        <begin position="571"/>
        <end position="604"/>
    </location>
</feature>
<comment type="caution">
    <text evidence="5">The sequence shown here is derived from an EMBL/GenBank/DDBJ whole genome shotgun (WGS) entry which is preliminary data.</text>
</comment>
<dbReference type="Gene3D" id="3.40.1440.10">
    <property type="entry name" value="GIY-YIG endonuclease"/>
    <property type="match status" value="1"/>
</dbReference>
<dbReference type="SMART" id="SM00479">
    <property type="entry name" value="EXOIII"/>
    <property type="match status" value="1"/>
</dbReference>
<protein>
    <recommendedName>
        <fullName evidence="7">DEDD exnuclease domain-containing protein</fullName>
    </recommendedName>
</protein>
<organism evidence="5 6">
    <name type="scientific">Paraconexibacter algicola</name>
    <dbReference type="NCBI Taxonomy" id="2133960"/>
    <lineage>
        <taxon>Bacteria</taxon>
        <taxon>Bacillati</taxon>
        <taxon>Actinomycetota</taxon>
        <taxon>Thermoleophilia</taxon>
        <taxon>Solirubrobacterales</taxon>
        <taxon>Paraconexibacteraceae</taxon>
        <taxon>Paraconexibacter</taxon>
    </lineage>
</organism>
<keyword evidence="1" id="KW-0269">Exonuclease</keyword>
<evidence type="ECO:0000256" key="2">
    <source>
        <dbReference type="SAM" id="MobiDB-lite"/>
    </source>
</evidence>
<dbReference type="GO" id="GO:0006260">
    <property type="term" value="P:DNA replication"/>
    <property type="evidence" value="ECO:0007669"/>
    <property type="project" value="InterPro"/>
</dbReference>
<dbReference type="InterPro" id="IPR036397">
    <property type="entry name" value="RNaseH_sf"/>
</dbReference>
<proteinExistence type="predicted"/>
<dbReference type="SUPFAM" id="SSF53098">
    <property type="entry name" value="Ribonuclease H-like"/>
    <property type="match status" value="1"/>
</dbReference>
<dbReference type="PANTHER" id="PTHR30562">
    <property type="entry name" value="UVRC/OXIDOREDUCTASE"/>
    <property type="match status" value="1"/>
</dbReference>
<dbReference type="Pfam" id="PF00929">
    <property type="entry name" value="RNase_T"/>
    <property type="match status" value="1"/>
</dbReference>
<dbReference type="GO" id="GO:0009380">
    <property type="term" value="C:excinuclease repair complex"/>
    <property type="evidence" value="ECO:0007669"/>
    <property type="project" value="TreeGrafter"/>
</dbReference>
<name>A0A2T4UDM8_9ACTN</name>
<accession>A0A2T4UDM8</accession>
<keyword evidence="1" id="KW-0540">Nuclease</keyword>
<dbReference type="InterPro" id="IPR050066">
    <property type="entry name" value="UvrABC_protein_C"/>
</dbReference>
<dbReference type="InterPro" id="IPR001943">
    <property type="entry name" value="UVR_dom"/>
</dbReference>
<dbReference type="InterPro" id="IPR000305">
    <property type="entry name" value="GIY-YIG_endonuc"/>
</dbReference>
<evidence type="ECO:0000259" key="4">
    <source>
        <dbReference type="PROSITE" id="PS50164"/>
    </source>
</evidence>
<dbReference type="CDD" id="cd06127">
    <property type="entry name" value="DEDDh"/>
    <property type="match status" value="1"/>
</dbReference>
<feature type="domain" description="GIY-YIG" evidence="4">
    <location>
        <begin position="233"/>
        <end position="308"/>
    </location>
</feature>
<dbReference type="GO" id="GO:0003887">
    <property type="term" value="F:DNA-directed DNA polymerase activity"/>
    <property type="evidence" value="ECO:0007669"/>
    <property type="project" value="InterPro"/>
</dbReference>
<dbReference type="PROSITE" id="PS50151">
    <property type="entry name" value="UVR"/>
    <property type="match status" value="1"/>
</dbReference>
<evidence type="ECO:0000313" key="6">
    <source>
        <dbReference type="Proteomes" id="UP000240739"/>
    </source>
</evidence>
<dbReference type="CDD" id="cd10434">
    <property type="entry name" value="GIY-YIG_UvrC_Cho"/>
    <property type="match status" value="1"/>
</dbReference>
<dbReference type="NCBIfam" id="TIGR00573">
    <property type="entry name" value="dnaq"/>
    <property type="match status" value="1"/>
</dbReference>
<evidence type="ECO:0000259" key="3">
    <source>
        <dbReference type="PROSITE" id="PS50151"/>
    </source>
</evidence>
<dbReference type="PANTHER" id="PTHR30562:SF1">
    <property type="entry name" value="UVRABC SYSTEM PROTEIN C"/>
    <property type="match status" value="1"/>
</dbReference>
<keyword evidence="1" id="KW-0378">Hydrolase</keyword>
<dbReference type="GO" id="GO:0006289">
    <property type="term" value="P:nucleotide-excision repair"/>
    <property type="evidence" value="ECO:0007669"/>
    <property type="project" value="InterPro"/>
</dbReference>
<keyword evidence="6" id="KW-1185">Reference proteome</keyword>
<sequence>MPSGPTRTRVRIVHQSLLTQEFLVVDTETNGKAGDACELTEVGAVLVGGGELHDRWETLCAVHAPLSRGVQRLTGITQAMVDAAPAAETTLPELAELLEDRVLVAHSASFDVRVLRQAFDRAGLDWPDPPTLCTVAMARRLHPLARQRKLALLAGSLGIDVEVSHRALADAETCARVFCALFPKLCANAITVADAVALLRPARPRRARAGRTDGGATLQGVRRRAPAMGHLPDAPGVYVFRNEAGQPLYVGKSVSLRRRAAAHFAPSSTDGDWSARVESVDHVETRSELGALLEEQRLIGELLPPGNVRDKHRDRFVYLRCRFDIAFPVLEVAPEPAPGHAVNVGPLASRAGALELVEQLNSLFGLRHCGRSLPRRPHPSAYGQMGRCASPCLGDLDPNAYRRKLDEALALFTRRDTVGGVPASTHPLLRHVDEQMRRAAAAERYERAAWLRRRRARLEELLAALGEDVAAAHARPRLVLASHRGVRGWDAFWLVGGRVADHGPLDDVQDGVARTVRALRDTGPGTVPHLAPADVGRQRIAETWLRGRVVPTLELDPEPARRRIAAFLRAHGVPEPPADGVGAPDARRGAPAPPLSPRGRTAAR</sequence>
<dbReference type="Proteomes" id="UP000240739">
    <property type="component" value="Unassembled WGS sequence"/>
</dbReference>
<dbReference type="InterPro" id="IPR047296">
    <property type="entry name" value="GIY-YIG_UvrC_Cho"/>
</dbReference>
<dbReference type="PROSITE" id="PS50164">
    <property type="entry name" value="GIY_YIG"/>
    <property type="match status" value="1"/>
</dbReference>
<dbReference type="SMART" id="SM00465">
    <property type="entry name" value="GIYc"/>
    <property type="match status" value="1"/>
</dbReference>
<reference evidence="5 6" key="1">
    <citation type="submission" date="2018-03" db="EMBL/GenBank/DDBJ databases">
        <title>Aquarubrobacter algicola gen. nov., sp. nov., a novel actinobacterium isolated from shallow eutrophic lake during the end of cyanobacterial harmful algal blooms.</title>
        <authorList>
            <person name="Chun S.J."/>
        </authorList>
    </citation>
    <scope>NUCLEOTIDE SEQUENCE [LARGE SCALE GENOMIC DNA]</scope>
    <source>
        <strain evidence="5 6">Seoho-28</strain>
    </source>
</reference>
<dbReference type="Gene3D" id="3.30.420.10">
    <property type="entry name" value="Ribonuclease H-like superfamily/Ribonuclease H"/>
    <property type="match status" value="1"/>
</dbReference>
<dbReference type="FunFam" id="3.30.420.10:FF:000045">
    <property type="entry name" value="3'-5' exonuclease DinG"/>
    <property type="match status" value="1"/>
</dbReference>
<dbReference type="AlphaFoldDB" id="A0A2T4UDM8"/>
<evidence type="ECO:0008006" key="7">
    <source>
        <dbReference type="Google" id="ProtNLM"/>
    </source>
</evidence>
<dbReference type="SUPFAM" id="SSF82771">
    <property type="entry name" value="GIY-YIG endonuclease"/>
    <property type="match status" value="1"/>
</dbReference>
<dbReference type="InterPro" id="IPR006054">
    <property type="entry name" value="DnaQ"/>
</dbReference>
<dbReference type="InterPro" id="IPR013520">
    <property type="entry name" value="Ribonucl_H"/>
</dbReference>
<dbReference type="InterPro" id="IPR012337">
    <property type="entry name" value="RNaseH-like_sf"/>
</dbReference>
<evidence type="ECO:0000256" key="1">
    <source>
        <dbReference type="ARBA" id="ARBA00022839"/>
    </source>
</evidence>
<dbReference type="InterPro" id="IPR035901">
    <property type="entry name" value="GIY-YIG_endonuc_sf"/>
</dbReference>
<dbReference type="EMBL" id="PYYB01000003">
    <property type="protein sequence ID" value="PTL55616.1"/>
    <property type="molecule type" value="Genomic_DNA"/>
</dbReference>
<dbReference type="GO" id="GO:0003677">
    <property type="term" value="F:DNA binding"/>
    <property type="evidence" value="ECO:0007669"/>
    <property type="project" value="InterPro"/>
</dbReference>
<evidence type="ECO:0000313" key="5">
    <source>
        <dbReference type="EMBL" id="PTL55616.1"/>
    </source>
</evidence>
<feature type="domain" description="UVR" evidence="3">
    <location>
        <begin position="426"/>
        <end position="461"/>
    </location>
</feature>